<reference evidence="8 9" key="1">
    <citation type="submission" date="2019-06" db="EMBL/GenBank/DDBJ databases">
        <title>Genomic insights into carbon and energy metabolism of Deferribacter autotrophicus revealed new metabolic traits in the phylum Deferribacteres.</title>
        <authorList>
            <person name="Slobodkin A.I."/>
            <person name="Slobodkina G.B."/>
            <person name="Allioux M."/>
            <person name="Alain K."/>
            <person name="Jebbar M."/>
            <person name="Shadrin V."/>
            <person name="Kublanov I.V."/>
            <person name="Toshchakov S.V."/>
            <person name="Bonch-Osmolovskaya E.A."/>
        </authorList>
    </citation>
    <scope>NUCLEOTIDE SEQUENCE [LARGE SCALE GENOMIC DNA]</scope>
    <source>
        <strain evidence="8 9">SL50</strain>
    </source>
</reference>
<organism evidence="8 9">
    <name type="scientific">Deferribacter autotrophicus</name>
    <dbReference type="NCBI Taxonomy" id="500465"/>
    <lineage>
        <taxon>Bacteria</taxon>
        <taxon>Pseudomonadati</taxon>
        <taxon>Deferribacterota</taxon>
        <taxon>Deferribacteres</taxon>
        <taxon>Deferribacterales</taxon>
        <taxon>Deferribacteraceae</taxon>
        <taxon>Deferribacter</taxon>
    </lineage>
</organism>
<dbReference type="InterPro" id="IPR052041">
    <property type="entry name" value="Nucleic_acid_metab_PIN/TRAM"/>
</dbReference>
<dbReference type="PANTHER" id="PTHR11603">
    <property type="entry name" value="AAA FAMILY ATPASE"/>
    <property type="match status" value="1"/>
</dbReference>
<keyword evidence="6" id="KW-0812">Transmembrane</keyword>
<dbReference type="InterPro" id="IPR012340">
    <property type="entry name" value="NA-bd_OB-fold"/>
</dbReference>
<keyword evidence="2" id="KW-0808">Transferase</keyword>
<keyword evidence="6" id="KW-1133">Transmembrane helix</keyword>
<dbReference type="PROSITE" id="PS50926">
    <property type="entry name" value="TRAM"/>
    <property type="match status" value="1"/>
</dbReference>
<keyword evidence="6" id="KW-0472">Membrane</keyword>
<feature type="transmembrane region" description="Helical" evidence="6">
    <location>
        <begin position="5"/>
        <end position="21"/>
    </location>
</feature>
<dbReference type="EMBL" id="VFJB01000002">
    <property type="protein sequence ID" value="KAA0259181.1"/>
    <property type="molecule type" value="Genomic_DNA"/>
</dbReference>
<evidence type="ECO:0000256" key="4">
    <source>
        <dbReference type="ARBA" id="ARBA00022801"/>
    </source>
</evidence>
<proteinExistence type="predicted"/>
<dbReference type="AlphaFoldDB" id="A0A5A8F526"/>
<evidence type="ECO:0000256" key="2">
    <source>
        <dbReference type="ARBA" id="ARBA00022679"/>
    </source>
</evidence>
<name>A0A5A8F526_9BACT</name>
<dbReference type="Gene3D" id="2.40.50.140">
    <property type="entry name" value="Nucleic acid-binding proteins"/>
    <property type="match status" value="1"/>
</dbReference>
<evidence type="ECO:0000313" key="9">
    <source>
        <dbReference type="Proteomes" id="UP000322876"/>
    </source>
</evidence>
<dbReference type="RefSeq" id="WP_149265436.1">
    <property type="nucleotide sequence ID" value="NZ_VFJB01000002.1"/>
</dbReference>
<keyword evidence="9" id="KW-1185">Reference proteome</keyword>
<evidence type="ECO:0000256" key="3">
    <source>
        <dbReference type="ARBA" id="ARBA00022722"/>
    </source>
</evidence>
<feature type="transmembrane region" description="Helical" evidence="6">
    <location>
        <begin position="56"/>
        <end position="76"/>
    </location>
</feature>
<dbReference type="Gene3D" id="3.40.50.1010">
    <property type="entry name" value="5'-nuclease"/>
    <property type="match status" value="1"/>
</dbReference>
<dbReference type="PANTHER" id="PTHR11603:SF147">
    <property type="entry name" value="MEMBRANE PROTEIN"/>
    <property type="match status" value="1"/>
</dbReference>
<protein>
    <submittedName>
        <fullName evidence="8">TRAM domain-containing protein</fullName>
    </submittedName>
</protein>
<dbReference type="SMART" id="SM00670">
    <property type="entry name" value="PINc"/>
    <property type="match status" value="1"/>
</dbReference>
<dbReference type="GO" id="GO:0004518">
    <property type="term" value="F:nuclease activity"/>
    <property type="evidence" value="ECO:0007669"/>
    <property type="project" value="UniProtKB-KW"/>
</dbReference>
<keyword evidence="3" id="KW-0540">Nuclease</keyword>
<dbReference type="InterPro" id="IPR029060">
    <property type="entry name" value="PIN-like_dom_sf"/>
</dbReference>
<dbReference type="OrthoDB" id="9780734at2"/>
<dbReference type="Proteomes" id="UP000322876">
    <property type="component" value="Unassembled WGS sequence"/>
</dbReference>
<dbReference type="Pfam" id="PF01938">
    <property type="entry name" value="TRAM"/>
    <property type="match status" value="1"/>
</dbReference>
<accession>A0A5A8F526</accession>
<feature type="domain" description="TRAM" evidence="7">
    <location>
        <begin position="257"/>
        <end position="318"/>
    </location>
</feature>
<comment type="caution">
    <text evidence="8">The sequence shown here is derived from an EMBL/GenBank/DDBJ whole genome shotgun (WGS) entry which is preliminary data.</text>
</comment>
<comment type="cofactor">
    <cofactor evidence="1">
        <name>Mg(2+)</name>
        <dbReference type="ChEBI" id="CHEBI:18420"/>
    </cofactor>
</comment>
<evidence type="ECO:0000256" key="5">
    <source>
        <dbReference type="ARBA" id="ARBA00022842"/>
    </source>
</evidence>
<evidence type="ECO:0000256" key="6">
    <source>
        <dbReference type="SAM" id="Phobius"/>
    </source>
</evidence>
<gene>
    <name evidence="8" type="ORF">FHQ18_01655</name>
</gene>
<dbReference type="CDD" id="cd09877">
    <property type="entry name" value="PIN_YacL-like"/>
    <property type="match status" value="1"/>
</dbReference>
<dbReference type="InterPro" id="IPR002716">
    <property type="entry name" value="PIN_dom"/>
</dbReference>
<dbReference type="SUPFAM" id="SSF88723">
    <property type="entry name" value="PIN domain-like"/>
    <property type="match status" value="1"/>
</dbReference>
<evidence type="ECO:0000313" key="8">
    <source>
        <dbReference type="EMBL" id="KAA0259181.1"/>
    </source>
</evidence>
<evidence type="ECO:0000256" key="1">
    <source>
        <dbReference type="ARBA" id="ARBA00001946"/>
    </source>
</evidence>
<dbReference type="GO" id="GO:0016787">
    <property type="term" value="F:hydrolase activity"/>
    <property type="evidence" value="ECO:0007669"/>
    <property type="project" value="UniProtKB-KW"/>
</dbReference>
<dbReference type="GO" id="GO:0016740">
    <property type="term" value="F:transferase activity"/>
    <property type="evidence" value="ECO:0007669"/>
    <property type="project" value="UniProtKB-KW"/>
</dbReference>
<feature type="transmembrane region" description="Helical" evidence="6">
    <location>
        <begin position="27"/>
        <end position="44"/>
    </location>
</feature>
<sequence length="322" mass="36322">MWLFRFIYSAIIIVVFVFLRDKIGIDIYYAVAYALGVILAINLIETLISDLKSYKTVSALIGGIIFLILGYLIMYPLDTFITNEPVKLGFYFVVTYIGILLGYKNYTIVENLFSKISLKPVKTKILKIPKVLDTSTLIDGRIVDVIDTGFVEGVLIIPVFVLKELQNIADSHEHLRRQKGKRGLNVLQRLKEQKKIPLIIDETDFTDVGTVDEKLVMLAKKIKGKIITTDYNLLKVAEIQNVEVLNINSLAIALRQTVLPGEELEITLVKEGKEHNQGVGYLEDGTMVVVENGKKYIGEKVKVEVTSLLQTETGRIIFTKLR</sequence>
<dbReference type="InterPro" id="IPR002792">
    <property type="entry name" value="TRAM_dom"/>
</dbReference>
<evidence type="ECO:0000259" key="7">
    <source>
        <dbReference type="PROSITE" id="PS50926"/>
    </source>
</evidence>
<keyword evidence="5" id="KW-0460">Magnesium</keyword>
<keyword evidence="4" id="KW-0378">Hydrolase</keyword>
<feature type="transmembrane region" description="Helical" evidence="6">
    <location>
        <begin position="88"/>
        <end position="106"/>
    </location>
</feature>